<proteinExistence type="predicted"/>
<name>W9YXJ9_FUSOX</name>
<sequence length="41" mass="4634">MSRTGMVLFIRMETTFFWASSKLGRQLLANSSQARSKPVLS</sequence>
<gene>
    <name evidence="1" type="ORF">FOMG_19350</name>
</gene>
<dbReference type="AlphaFoldDB" id="W9YXJ9"/>
<dbReference type="Proteomes" id="UP000030703">
    <property type="component" value="Unassembled WGS sequence"/>
</dbReference>
<dbReference type="HOGENOM" id="CLU_3279534_0_0_1"/>
<reference evidence="1" key="2">
    <citation type="submission" date="2014-02" db="EMBL/GenBank/DDBJ databases">
        <title>Annotation of the Genome Sequence of Fusarium oxysporum f. sp. melonis 26406.</title>
        <authorList>
            <consortium name="The Broad Institute Genomics Platform"/>
            <person name="Ma L.-J."/>
            <person name="Corby-Kistler H."/>
            <person name="Broz K."/>
            <person name="Gale L.R."/>
            <person name="Jonkers W."/>
            <person name="O'Donnell K."/>
            <person name="Ploetz R."/>
            <person name="Steinberg C."/>
            <person name="Schwartz D.C."/>
            <person name="VanEtten H."/>
            <person name="Zhou S."/>
            <person name="Young S.K."/>
            <person name="Zeng Q."/>
            <person name="Gargeya S."/>
            <person name="Fitzgerald M."/>
            <person name="Abouelleil A."/>
            <person name="Alvarado L."/>
            <person name="Chapman S.B."/>
            <person name="Gainer-Dewar J."/>
            <person name="Goldberg J."/>
            <person name="Griggs A."/>
            <person name="Gujja S."/>
            <person name="Hansen M."/>
            <person name="Howarth C."/>
            <person name="Imamovic A."/>
            <person name="Ireland A."/>
            <person name="Larimer J."/>
            <person name="McCowan C."/>
            <person name="Murphy C."/>
            <person name="Pearson M."/>
            <person name="Poon T.W."/>
            <person name="Priest M."/>
            <person name="Roberts A."/>
            <person name="Saif S."/>
            <person name="Shea T."/>
            <person name="Sykes S."/>
            <person name="Wortman J."/>
            <person name="Nusbaum C."/>
            <person name="Birren B."/>
        </authorList>
    </citation>
    <scope>NUCLEOTIDE SEQUENCE</scope>
    <source>
        <strain evidence="1">26406</strain>
    </source>
</reference>
<reference evidence="1" key="1">
    <citation type="submission" date="2012-04" db="EMBL/GenBank/DDBJ databases">
        <title>The Genome Sequence of Fusarium oxysporum melonis.</title>
        <authorList>
            <consortium name="The Broad Institute Genome Sequencing Platform"/>
            <person name="Ma L.-J."/>
            <person name="Gale L.R."/>
            <person name="Schwartz D.C."/>
            <person name="Zhou S."/>
            <person name="Corby-Kistler H."/>
            <person name="Young S.K."/>
            <person name="Zeng Q."/>
            <person name="Gargeya S."/>
            <person name="Fitzgerald M."/>
            <person name="Haas B."/>
            <person name="Abouelleil A."/>
            <person name="Alvarado L."/>
            <person name="Arachchi H.M."/>
            <person name="Berlin A."/>
            <person name="Brown A."/>
            <person name="Chapman S.B."/>
            <person name="Chen Z."/>
            <person name="Dunbar C."/>
            <person name="Freedman E."/>
            <person name="Gearin G."/>
            <person name="Goldberg J."/>
            <person name="Griggs A."/>
            <person name="Gujja S."/>
            <person name="Heiman D."/>
            <person name="Howarth C."/>
            <person name="Larson L."/>
            <person name="Lui A."/>
            <person name="MacDonald P.J.P."/>
            <person name="Montmayeur A."/>
            <person name="Murphy C."/>
            <person name="Neiman D."/>
            <person name="Pearson M."/>
            <person name="Priest M."/>
            <person name="Roberts A."/>
            <person name="Saif S."/>
            <person name="Shea T."/>
            <person name="Shenoy N."/>
            <person name="Sisk P."/>
            <person name="Stolte C."/>
            <person name="Sykes S."/>
            <person name="Wortman J."/>
            <person name="Nusbaum C."/>
            <person name="Birren B."/>
        </authorList>
    </citation>
    <scope>NUCLEOTIDE SEQUENCE</scope>
    <source>
        <strain evidence="1">26406</strain>
    </source>
</reference>
<dbReference type="EMBL" id="KI980499">
    <property type="protein sequence ID" value="EXK23900.1"/>
    <property type="molecule type" value="Genomic_DNA"/>
</dbReference>
<dbReference type="VEuPathDB" id="FungiDB:FOMG_19350"/>
<organism evidence="1">
    <name type="scientific">Fusarium oxysporum f. sp. melonis 26406</name>
    <dbReference type="NCBI Taxonomy" id="1089452"/>
    <lineage>
        <taxon>Eukaryota</taxon>
        <taxon>Fungi</taxon>
        <taxon>Dikarya</taxon>
        <taxon>Ascomycota</taxon>
        <taxon>Pezizomycotina</taxon>
        <taxon>Sordariomycetes</taxon>
        <taxon>Hypocreomycetidae</taxon>
        <taxon>Hypocreales</taxon>
        <taxon>Nectriaceae</taxon>
        <taxon>Fusarium</taxon>
        <taxon>Fusarium oxysporum species complex</taxon>
    </lineage>
</organism>
<protein>
    <submittedName>
        <fullName evidence="1">Uncharacterized protein</fullName>
    </submittedName>
</protein>
<evidence type="ECO:0000313" key="1">
    <source>
        <dbReference type="EMBL" id="EXK23900.1"/>
    </source>
</evidence>
<accession>W9YXJ9</accession>